<dbReference type="CDD" id="cd00609">
    <property type="entry name" value="AAT_like"/>
    <property type="match status" value="1"/>
</dbReference>
<accession>A0ABY7EZ38</accession>
<organism evidence="6 7">
    <name type="scientific">Mya arenaria</name>
    <name type="common">Soft-shell clam</name>
    <dbReference type="NCBI Taxonomy" id="6604"/>
    <lineage>
        <taxon>Eukaryota</taxon>
        <taxon>Metazoa</taxon>
        <taxon>Spiralia</taxon>
        <taxon>Lophotrochozoa</taxon>
        <taxon>Mollusca</taxon>
        <taxon>Bivalvia</taxon>
        <taxon>Autobranchia</taxon>
        <taxon>Heteroconchia</taxon>
        <taxon>Euheterodonta</taxon>
        <taxon>Imparidentia</taxon>
        <taxon>Neoheterodontei</taxon>
        <taxon>Myida</taxon>
        <taxon>Myoidea</taxon>
        <taxon>Myidae</taxon>
        <taxon>Mya</taxon>
    </lineage>
</organism>
<dbReference type="InterPro" id="IPR015421">
    <property type="entry name" value="PyrdxlP-dep_Trfase_major"/>
</dbReference>
<proteinExistence type="predicted"/>
<dbReference type="Gene3D" id="3.40.640.10">
    <property type="entry name" value="Type I PLP-dependent aspartate aminotransferase-like (Major domain)"/>
    <property type="match status" value="1"/>
</dbReference>
<dbReference type="PANTHER" id="PTHR42790:SF19">
    <property type="entry name" value="KYNURENINE_ALPHA-AMINOADIPATE AMINOTRANSFERASE, MITOCHONDRIAL"/>
    <property type="match status" value="1"/>
</dbReference>
<evidence type="ECO:0000313" key="6">
    <source>
        <dbReference type="EMBL" id="WAR14612.1"/>
    </source>
</evidence>
<keyword evidence="3" id="KW-0808">Transferase</keyword>
<keyword evidence="7" id="KW-1185">Reference proteome</keyword>
<keyword evidence="4" id="KW-0663">Pyridoxal phosphate</keyword>
<evidence type="ECO:0000256" key="1">
    <source>
        <dbReference type="ARBA" id="ARBA00001933"/>
    </source>
</evidence>
<feature type="domain" description="Aminotransferase class I/classII large" evidence="5">
    <location>
        <begin position="62"/>
        <end position="413"/>
    </location>
</feature>
<comment type="cofactor">
    <cofactor evidence="1">
        <name>pyridoxal 5'-phosphate</name>
        <dbReference type="ChEBI" id="CHEBI:597326"/>
    </cofactor>
</comment>
<reference evidence="6" key="1">
    <citation type="submission" date="2022-11" db="EMBL/GenBank/DDBJ databases">
        <title>Centuries of genome instability and evolution in soft-shell clam transmissible cancer (bioRxiv).</title>
        <authorList>
            <person name="Hart S.F.M."/>
            <person name="Yonemitsu M.A."/>
            <person name="Giersch R.M."/>
            <person name="Beal B.F."/>
            <person name="Arriagada G."/>
            <person name="Davis B.W."/>
            <person name="Ostrander E.A."/>
            <person name="Goff S.P."/>
            <person name="Metzger M.J."/>
        </authorList>
    </citation>
    <scope>NUCLEOTIDE SEQUENCE</scope>
    <source>
        <strain evidence="6">MELC-2E11</strain>
        <tissue evidence="6">Siphon/mantle</tissue>
    </source>
</reference>
<sequence>MTMDYSCFFNKLTMKRRPSPLRELHDSLNIDASYVLMGGGMPNPEMFPLKSMELTLPEGTKVEIGQRDLHIGLQYQSTRGLAELITFITSLVKRLHDPPTWNISGCSGAHCITTSCGAQDGLYKTLELLLEDGDIILSEEFTYPSMIGTSRPFGADVQTVRTDKHGIVPESLEALLSQWPKPEPGKLTAGKVKAFYCVPNGDNPTGIRYTVERKRAIYKLACQYNFLIIEDDAYFFLEERPLTQSFLSLDTEGRVIRLDTFSKTMAPGFRLGFATIPRPLYQKFNLSAQVSTQGSSSLSQSILMALLRRWGVDGYLDHCERVCEFYANRRQTCERLARKYLQDEAEWESPSGGMFLWLKFKRLTDSSPLIMERLLNRKLLIVAGSEFSKENGVQSPYARIAFSLASDEQMEKGFAIIAEELKKIHDEKTD</sequence>
<dbReference type="Proteomes" id="UP001164746">
    <property type="component" value="Chromosome 9"/>
</dbReference>
<dbReference type="InterPro" id="IPR015424">
    <property type="entry name" value="PyrdxlP-dep_Trfase"/>
</dbReference>
<evidence type="ECO:0000259" key="5">
    <source>
        <dbReference type="Pfam" id="PF00155"/>
    </source>
</evidence>
<evidence type="ECO:0000256" key="4">
    <source>
        <dbReference type="ARBA" id="ARBA00022898"/>
    </source>
</evidence>
<evidence type="ECO:0000256" key="2">
    <source>
        <dbReference type="ARBA" id="ARBA00022576"/>
    </source>
</evidence>
<dbReference type="Pfam" id="PF00155">
    <property type="entry name" value="Aminotran_1_2"/>
    <property type="match status" value="1"/>
</dbReference>
<dbReference type="InterPro" id="IPR004839">
    <property type="entry name" value="Aminotransferase_I/II_large"/>
</dbReference>
<name>A0ABY7EZ38_MYAAR</name>
<evidence type="ECO:0000313" key="7">
    <source>
        <dbReference type="Proteomes" id="UP001164746"/>
    </source>
</evidence>
<dbReference type="SUPFAM" id="SSF53383">
    <property type="entry name" value="PLP-dependent transferases"/>
    <property type="match status" value="1"/>
</dbReference>
<protein>
    <submittedName>
        <fullName evidence="6">AADAT-like protein</fullName>
    </submittedName>
</protein>
<dbReference type="PANTHER" id="PTHR42790">
    <property type="entry name" value="AMINOTRANSFERASE"/>
    <property type="match status" value="1"/>
</dbReference>
<dbReference type="EMBL" id="CP111020">
    <property type="protein sequence ID" value="WAR14612.1"/>
    <property type="molecule type" value="Genomic_DNA"/>
</dbReference>
<dbReference type="InterPro" id="IPR050859">
    <property type="entry name" value="Class-I_PLP-dep_aminotransf"/>
</dbReference>
<evidence type="ECO:0000256" key="3">
    <source>
        <dbReference type="ARBA" id="ARBA00022679"/>
    </source>
</evidence>
<keyword evidence="2" id="KW-0032">Aminotransferase</keyword>
<gene>
    <name evidence="6" type="ORF">MAR_004717</name>
</gene>